<dbReference type="AlphaFoldDB" id="A0A7S1HR42"/>
<dbReference type="HAMAP" id="MF_01369_A">
    <property type="entry name" value="Ribosomal_uL23_A"/>
    <property type="match status" value="1"/>
</dbReference>
<dbReference type="InterPro" id="IPR012677">
    <property type="entry name" value="Nucleotide-bd_a/b_plait_sf"/>
</dbReference>
<dbReference type="GO" id="GO:0005840">
    <property type="term" value="C:ribosome"/>
    <property type="evidence" value="ECO:0007669"/>
    <property type="project" value="UniProtKB-KW"/>
</dbReference>
<dbReference type="NCBIfam" id="NF011118">
    <property type="entry name" value="PRK14548.1"/>
    <property type="match status" value="1"/>
</dbReference>
<evidence type="ECO:0000259" key="7">
    <source>
        <dbReference type="Pfam" id="PF03939"/>
    </source>
</evidence>
<dbReference type="Pfam" id="PF00276">
    <property type="entry name" value="Ribosomal_L23"/>
    <property type="match status" value="1"/>
</dbReference>
<dbReference type="GO" id="GO:0019843">
    <property type="term" value="F:rRNA binding"/>
    <property type="evidence" value="ECO:0007669"/>
    <property type="project" value="UniProtKB-KW"/>
</dbReference>
<gene>
    <name evidence="8" type="ORF">PCOR1465_LOCUS1530</name>
</gene>
<evidence type="ECO:0000256" key="6">
    <source>
        <dbReference type="RuleBase" id="RU003934"/>
    </source>
</evidence>
<evidence type="ECO:0000256" key="5">
    <source>
        <dbReference type="ARBA" id="ARBA00023274"/>
    </source>
</evidence>
<keyword evidence="4 6" id="KW-0689">Ribosomal protein</keyword>
<dbReference type="PROSITE" id="PS00050">
    <property type="entry name" value="RIBOSOMAL_L23"/>
    <property type="match status" value="1"/>
</dbReference>
<dbReference type="FunFam" id="3.30.70.330:FF:000035">
    <property type="entry name" value="60S ribosomal protein L23a"/>
    <property type="match status" value="1"/>
</dbReference>
<dbReference type="PANTHER" id="PTHR11620">
    <property type="entry name" value="60S RIBOSOMAL PROTEIN L23A"/>
    <property type="match status" value="1"/>
</dbReference>
<evidence type="ECO:0000256" key="1">
    <source>
        <dbReference type="ARBA" id="ARBA00006700"/>
    </source>
</evidence>
<dbReference type="InterPro" id="IPR013025">
    <property type="entry name" value="Ribosomal_uL23-like"/>
</dbReference>
<evidence type="ECO:0000313" key="8">
    <source>
        <dbReference type="EMBL" id="CAD8988741.1"/>
    </source>
</evidence>
<keyword evidence="3" id="KW-0694">RNA-binding</keyword>
<evidence type="ECO:0000256" key="4">
    <source>
        <dbReference type="ARBA" id="ARBA00022980"/>
    </source>
</evidence>
<dbReference type="Pfam" id="PF03939">
    <property type="entry name" value="Ribosomal_L23eN"/>
    <property type="match status" value="1"/>
</dbReference>
<reference evidence="8" key="1">
    <citation type="submission" date="2021-01" db="EMBL/GenBank/DDBJ databases">
        <authorList>
            <person name="Corre E."/>
            <person name="Pelletier E."/>
            <person name="Niang G."/>
            <person name="Scheremetjew M."/>
            <person name="Finn R."/>
            <person name="Kale V."/>
            <person name="Holt S."/>
            <person name="Cochrane G."/>
            <person name="Meng A."/>
            <person name="Brown T."/>
            <person name="Cohen L."/>
        </authorList>
    </citation>
    <scope>NUCLEOTIDE SEQUENCE</scope>
    <source>
        <strain evidence="8">RCC1383</strain>
    </source>
</reference>
<dbReference type="GO" id="GO:1990904">
    <property type="term" value="C:ribonucleoprotein complex"/>
    <property type="evidence" value="ECO:0007669"/>
    <property type="project" value="UniProtKB-KW"/>
</dbReference>
<evidence type="ECO:0000256" key="2">
    <source>
        <dbReference type="ARBA" id="ARBA00022730"/>
    </source>
</evidence>
<dbReference type="EMBL" id="HBFZ01002402">
    <property type="protein sequence ID" value="CAD8988741.1"/>
    <property type="molecule type" value="Transcribed_RNA"/>
</dbReference>
<organism evidence="8">
    <name type="scientific">Phaeocystis cordata</name>
    <dbReference type="NCBI Taxonomy" id="118079"/>
    <lineage>
        <taxon>Eukaryota</taxon>
        <taxon>Haptista</taxon>
        <taxon>Haptophyta</taxon>
        <taxon>Prymnesiophyceae</taxon>
        <taxon>Phaeocystales</taxon>
        <taxon>Phaeocystaceae</taxon>
        <taxon>Phaeocystis</taxon>
    </lineage>
</organism>
<dbReference type="InterPro" id="IPR012678">
    <property type="entry name" value="Ribosomal_uL23/eL15/eS24_sf"/>
</dbReference>
<sequence length="145" mass="15934">MSKVATKVTTAKKAATALKKGSGRKATTVHTKVHFYRPKTLKLARNPKFVAKASKSAEAPKAFDVIKYPLTTETALKKIEENNTLIFIVNITANKRQIKEAVKTLYDIKAAKVNTLIRPDGLKKAYVRLSPDQEAADVANKLGII</sequence>
<dbReference type="InterPro" id="IPR019985">
    <property type="entry name" value="Ribosomal_uL23"/>
</dbReference>
<evidence type="ECO:0000256" key="3">
    <source>
        <dbReference type="ARBA" id="ARBA00022884"/>
    </source>
</evidence>
<dbReference type="GO" id="GO:0003735">
    <property type="term" value="F:structural constituent of ribosome"/>
    <property type="evidence" value="ECO:0007669"/>
    <property type="project" value="InterPro"/>
</dbReference>
<dbReference type="Gene3D" id="3.30.70.330">
    <property type="match status" value="1"/>
</dbReference>
<dbReference type="NCBIfam" id="TIGR03636">
    <property type="entry name" value="uL23_arch"/>
    <property type="match status" value="1"/>
</dbReference>
<keyword evidence="5 6" id="KW-0687">Ribonucleoprotein</keyword>
<comment type="similarity">
    <text evidence="1 6">Belongs to the universal ribosomal protein uL23 family.</text>
</comment>
<dbReference type="SUPFAM" id="SSF54189">
    <property type="entry name" value="Ribosomal proteins S24e, L23 and L15e"/>
    <property type="match status" value="1"/>
</dbReference>
<feature type="domain" description="Large ribosomal subunit protein uL23 N-terminal" evidence="7">
    <location>
        <begin position="9"/>
        <end position="53"/>
    </location>
</feature>
<accession>A0A7S1HR42</accession>
<dbReference type="InterPro" id="IPR005633">
    <property type="entry name" value="Ribosomal_uL23_N"/>
</dbReference>
<dbReference type="InterPro" id="IPR001014">
    <property type="entry name" value="Ribosomal_uL23_CS"/>
</dbReference>
<keyword evidence="2" id="KW-0699">rRNA-binding</keyword>
<name>A0A7S1HR42_9EUKA</name>
<dbReference type="GO" id="GO:0006412">
    <property type="term" value="P:translation"/>
    <property type="evidence" value="ECO:0007669"/>
    <property type="project" value="InterPro"/>
</dbReference>
<proteinExistence type="inferred from homology"/>
<protein>
    <recommendedName>
        <fullName evidence="7">Large ribosomal subunit protein uL23 N-terminal domain-containing protein</fullName>
    </recommendedName>
</protein>